<dbReference type="InterPro" id="IPR051324">
    <property type="entry name" value="Stress/Tellurium_Resist"/>
</dbReference>
<feature type="compositionally biased region" description="Pro residues" evidence="1">
    <location>
        <begin position="244"/>
        <end position="254"/>
    </location>
</feature>
<feature type="region of interest" description="Disordered" evidence="1">
    <location>
        <begin position="165"/>
        <end position="281"/>
    </location>
</feature>
<evidence type="ECO:0000259" key="2">
    <source>
        <dbReference type="Pfam" id="PF02342"/>
    </source>
</evidence>
<accession>A0A401Z0B8</accession>
<dbReference type="RefSeq" id="WP_126642080.1">
    <property type="nucleotide sequence ID" value="NZ_BIFH01000039.1"/>
</dbReference>
<dbReference type="Proteomes" id="UP000286931">
    <property type="component" value="Unassembled WGS sequence"/>
</dbReference>
<reference evidence="3 4" key="1">
    <citation type="submission" date="2018-12" db="EMBL/GenBank/DDBJ databases">
        <title>Draft genome sequence of Embleya hyalina NBRC 13850T.</title>
        <authorList>
            <person name="Komaki H."/>
            <person name="Hosoyama A."/>
            <person name="Kimura A."/>
            <person name="Ichikawa N."/>
            <person name="Tamura T."/>
        </authorList>
    </citation>
    <scope>NUCLEOTIDE SEQUENCE [LARGE SCALE GENOMIC DNA]</scope>
    <source>
        <strain evidence="3 4">NBRC 13850</strain>
    </source>
</reference>
<dbReference type="PANTHER" id="PTHR32097:SF17">
    <property type="entry name" value="CAMP-BINDING PROTEIN 1-RELATED"/>
    <property type="match status" value="1"/>
</dbReference>
<feature type="compositionally biased region" description="Polar residues" evidence="1">
    <location>
        <begin position="268"/>
        <end position="278"/>
    </location>
</feature>
<dbReference type="Gene3D" id="2.60.60.30">
    <property type="entry name" value="sav2460 like domains"/>
    <property type="match status" value="2"/>
</dbReference>
<organism evidence="3 4">
    <name type="scientific">Embleya hyalina</name>
    <dbReference type="NCBI Taxonomy" id="516124"/>
    <lineage>
        <taxon>Bacteria</taxon>
        <taxon>Bacillati</taxon>
        <taxon>Actinomycetota</taxon>
        <taxon>Actinomycetes</taxon>
        <taxon>Kitasatosporales</taxon>
        <taxon>Streptomycetaceae</taxon>
        <taxon>Embleya</taxon>
    </lineage>
</organism>
<name>A0A401Z0B8_9ACTN</name>
<feature type="domain" description="TerD" evidence="2">
    <location>
        <begin position="1"/>
        <end position="165"/>
    </location>
</feature>
<dbReference type="AlphaFoldDB" id="A0A401Z0B8"/>
<dbReference type="Pfam" id="PF02342">
    <property type="entry name" value="TerD"/>
    <property type="match status" value="2"/>
</dbReference>
<dbReference type="CDD" id="cd06974">
    <property type="entry name" value="TerD_like"/>
    <property type="match status" value="2"/>
</dbReference>
<dbReference type="OrthoDB" id="56224at2"/>
<feature type="compositionally biased region" description="Pro residues" evidence="1">
    <location>
        <begin position="174"/>
        <end position="190"/>
    </location>
</feature>
<protein>
    <submittedName>
        <fullName evidence="3">Transport-associated protein</fullName>
    </submittedName>
</protein>
<feature type="compositionally biased region" description="Pro residues" evidence="1">
    <location>
        <begin position="226"/>
        <end position="236"/>
    </location>
</feature>
<comment type="caution">
    <text evidence="3">The sequence shown here is derived from an EMBL/GenBank/DDBJ whole genome shotgun (WGS) entry which is preliminary data.</text>
</comment>
<dbReference type="PANTHER" id="PTHR32097">
    <property type="entry name" value="CAMP-BINDING PROTEIN 1-RELATED"/>
    <property type="match status" value="1"/>
</dbReference>
<dbReference type="PRINTS" id="PR01217">
    <property type="entry name" value="PRICHEXTENSN"/>
</dbReference>
<dbReference type="EMBL" id="BIFH01000039">
    <property type="protein sequence ID" value="GCE00343.1"/>
    <property type="molecule type" value="Genomic_DNA"/>
</dbReference>
<sequence>MSVTLSKGGNCPLAVAAVVVEVAFTAPVDVSALLLAGTGKVRSDADFVFYNQPNGTGVRYLAAGPGRPAAVHVDTTAVPADVQTIMVTLSLDGGPGAPVTFGGTAPPTATVRDPSGEALVTFTPHGLGRETALVLLELYRRGGAWKVRAVGQGYANGLAGIATDFGVSVDDEPTPPPTRPQPPTPTPSRPEPAGYADVPPTHPEPSAYDDTPTTPVAPLLPHEPPRPAPIPPPIPRRPVQAQPVQPPPPPPAPTPATVEARTAPLPTGTGTANRTDTPINLDKGRVSLRKGQSVSLVKTGAPALTRVRMGLGWDPAKSGGSIDLDASCIAFDAHGRKVVTVWFMKLSGLDGAIRHTGDNLTGEGEGDDESIVVRLDALPPHVTGLVFTVNSFLGQKFTEVSRAFCRLVDDTTDAELVRFELSGSEPRTGVLMCKLVREGPIWTMTALGRFADGRTVRKLVDPAREALEH</sequence>
<evidence type="ECO:0000256" key="1">
    <source>
        <dbReference type="SAM" id="MobiDB-lite"/>
    </source>
</evidence>
<feature type="domain" description="TerD" evidence="2">
    <location>
        <begin position="286"/>
        <end position="451"/>
    </location>
</feature>
<proteinExistence type="predicted"/>
<dbReference type="InterPro" id="IPR003325">
    <property type="entry name" value="TerD"/>
</dbReference>
<keyword evidence="4" id="KW-1185">Reference proteome</keyword>
<evidence type="ECO:0000313" key="3">
    <source>
        <dbReference type="EMBL" id="GCE00343.1"/>
    </source>
</evidence>
<feature type="compositionally biased region" description="Low complexity" evidence="1">
    <location>
        <begin position="255"/>
        <end position="264"/>
    </location>
</feature>
<evidence type="ECO:0000313" key="4">
    <source>
        <dbReference type="Proteomes" id="UP000286931"/>
    </source>
</evidence>
<gene>
    <name evidence="3" type="ORF">EHYA_08068</name>
</gene>